<dbReference type="Proteomes" id="UP001172457">
    <property type="component" value="Chromosome 7"/>
</dbReference>
<evidence type="ECO:0000313" key="2">
    <source>
        <dbReference type="EMBL" id="KAJ9540197.1"/>
    </source>
</evidence>
<evidence type="ECO:0000256" key="1">
    <source>
        <dbReference type="SAM" id="MobiDB-lite"/>
    </source>
</evidence>
<evidence type="ECO:0000313" key="3">
    <source>
        <dbReference type="Proteomes" id="UP001172457"/>
    </source>
</evidence>
<reference evidence="2" key="1">
    <citation type="submission" date="2023-03" db="EMBL/GenBank/DDBJ databases">
        <title>Chromosome-scale reference genome and RAD-based genetic map of yellow starthistle (Centaurea solstitialis) reveal putative structural variation and QTLs associated with invader traits.</title>
        <authorList>
            <person name="Reatini B."/>
            <person name="Cang F.A."/>
            <person name="Jiang Q."/>
            <person name="Mckibben M.T.W."/>
            <person name="Barker M.S."/>
            <person name="Rieseberg L.H."/>
            <person name="Dlugosch K.M."/>
        </authorList>
    </citation>
    <scope>NUCLEOTIDE SEQUENCE</scope>
    <source>
        <strain evidence="2">CAN-66</strain>
        <tissue evidence="2">Leaf</tissue>
    </source>
</reference>
<feature type="compositionally biased region" description="Low complexity" evidence="1">
    <location>
        <begin position="33"/>
        <end position="47"/>
    </location>
</feature>
<feature type="compositionally biased region" description="Basic and acidic residues" evidence="1">
    <location>
        <begin position="50"/>
        <end position="71"/>
    </location>
</feature>
<proteinExistence type="predicted"/>
<sequence>MKAKSDSLLNLDFLQRYAIADKDVDFESALQNGSGKIPSGGVVSVKSSKTKAEKYGKPKDKSDKKRSKDGQSSKSAKKKRTS</sequence>
<dbReference type="EMBL" id="JARYMX010000007">
    <property type="protein sequence ID" value="KAJ9540197.1"/>
    <property type="molecule type" value="Genomic_DNA"/>
</dbReference>
<accession>A0AA38VYZ9</accession>
<dbReference type="AlphaFoldDB" id="A0AA38VYZ9"/>
<gene>
    <name evidence="2" type="ORF">OSB04_026703</name>
</gene>
<feature type="region of interest" description="Disordered" evidence="1">
    <location>
        <begin position="30"/>
        <end position="82"/>
    </location>
</feature>
<name>A0AA38VYZ9_9ASTR</name>
<protein>
    <submittedName>
        <fullName evidence="2">Uncharacterized protein</fullName>
    </submittedName>
</protein>
<organism evidence="2 3">
    <name type="scientific">Centaurea solstitialis</name>
    <name type="common">yellow star-thistle</name>
    <dbReference type="NCBI Taxonomy" id="347529"/>
    <lineage>
        <taxon>Eukaryota</taxon>
        <taxon>Viridiplantae</taxon>
        <taxon>Streptophyta</taxon>
        <taxon>Embryophyta</taxon>
        <taxon>Tracheophyta</taxon>
        <taxon>Spermatophyta</taxon>
        <taxon>Magnoliopsida</taxon>
        <taxon>eudicotyledons</taxon>
        <taxon>Gunneridae</taxon>
        <taxon>Pentapetalae</taxon>
        <taxon>asterids</taxon>
        <taxon>campanulids</taxon>
        <taxon>Asterales</taxon>
        <taxon>Asteraceae</taxon>
        <taxon>Carduoideae</taxon>
        <taxon>Cardueae</taxon>
        <taxon>Centaureinae</taxon>
        <taxon>Centaurea</taxon>
    </lineage>
</organism>
<comment type="caution">
    <text evidence="2">The sequence shown here is derived from an EMBL/GenBank/DDBJ whole genome shotgun (WGS) entry which is preliminary data.</text>
</comment>
<keyword evidence="3" id="KW-1185">Reference proteome</keyword>